<keyword evidence="9" id="KW-0547">Nucleotide-binding</keyword>
<dbReference type="PANTHER" id="PTHR13710">
    <property type="entry name" value="DNA HELICASE RECQ FAMILY MEMBER"/>
    <property type="match status" value="1"/>
</dbReference>
<dbReference type="SUPFAM" id="SSF52540">
    <property type="entry name" value="P-loop containing nucleoside triphosphate hydrolases"/>
    <property type="match status" value="1"/>
</dbReference>
<dbReference type="GO" id="GO:0016887">
    <property type="term" value="F:ATP hydrolysis activity"/>
    <property type="evidence" value="ECO:0007669"/>
    <property type="project" value="RHEA"/>
</dbReference>
<evidence type="ECO:0000256" key="9">
    <source>
        <dbReference type="RuleBase" id="RU364117"/>
    </source>
</evidence>
<evidence type="ECO:0000256" key="7">
    <source>
        <dbReference type="ARBA" id="ARBA00023242"/>
    </source>
</evidence>
<name>A0A183B4Y2_9TREM</name>
<dbReference type="InterPro" id="IPR027417">
    <property type="entry name" value="P-loop_NTPase"/>
</dbReference>
<keyword evidence="6" id="KW-0413">Isomerase</keyword>
<organism evidence="11">
    <name type="scientific">Echinostoma caproni</name>
    <dbReference type="NCBI Taxonomy" id="27848"/>
    <lineage>
        <taxon>Eukaryota</taxon>
        <taxon>Metazoa</taxon>
        <taxon>Spiralia</taxon>
        <taxon>Lophotrochozoa</taxon>
        <taxon>Platyhelminthes</taxon>
        <taxon>Trematoda</taxon>
        <taxon>Digenea</taxon>
        <taxon>Plagiorchiida</taxon>
        <taxon>Echinostomata</taxon>
        <taxon>Echinostomatoidea</taxon>
        <taxon>Echinostomatidae</taxon>
        <taxon>Echinostoma</taxon>
    </lineage>
</organism>
<dbReference type="SMART" id="SM00490">
    <property type="entry name" value="HELICc"/>
    <property type="match status" value="1"/>
</dbReference>
<dbReference type="EC" id="5.6.2.4" evidence="9"/>
<proteinExistence type="inferred from homology"/>
<dbReference type="InterPro" id="IPR004589">
    <property type="entry name" value="DNA_helicase_ATP-dep_RecQ"/>
</dbReference>
<dbReference type="GO" id="GO:0005694">
    <property type="term" value="C:chromosome"/>
    <property type="evidence" value="ECO:0007669"/>
    <property type="project" value="TreeGrafter"/>
</dbReference>
<dbReference type="Gene3D" id="3.40.50.300">
    <property type="entry name" value="P-loop containing nucleotide triphosphate hydrolases"/>
    <property type="match status" value="2"/>
</dbReference>
<evidence type="ECO:0000256" key="2">
    <source>
        <dbReference type="ARBA" id="ARBA00005446"/>
    </source>
</evidence>
<dbReference type="PANTHER" id="PTHR13710:SF153">
    <property type="entry name" value="RECQ-LIKE DNA HELICASE BLM"/>
    <property type="match status" value="1"/>
</dbReference>
<dbReference type="Gene3D" id="1.10.10.10">
    <property type="entry name" value="Winged helix-like DNA-binding domain superfamily/Winged helix DNA-binding domain"/>
    <property type="match status" value="1"/>
</dbReference>
<keyword evidence="5" id="KW-0238">DNA-binding</keyword>
<dbReference type="GO" id="GO:0009378">
    <property type="term" value="F:four-way junction helicase activity"/>
    <property type="evidence" value="ECO:0007669"/>
    <property type="project" value="TreeGrafter"/>
</dbReference>
<dbReference type="Pfam" id="PF16124">
    <property type="entry name" value="RecQ_Zn_bind"/>
    <property type="match status" value="1"/>
</dbReference>
<dbReference type="GO" id="GO:0003677">
    <property type="term" value="F:DNA binding"/>
    <property type="evidence" value="ECO:0007669"/>
    <property type="project" value="UniProtKB-KW"/>
</dbReference>
<comment type="similarity">
    <text evidence="2 9">Belongs to the helicase family. RecQ subfamily.</text>
</comment>
<feature type="domain" description="Helicase C-terminal" evidence="10">
    <location>
        <begin position="61"/>
        <end position="208"/>
    </location>
</feature>
<comment type="subcellular location">
    <subcellularLocation>
        <location evidence="1 9">Nucleus</location>
    </subcellularLocation>
</comment>
<evidence type="ECO:0000256" key="4">
    <source>
        <dbReference type="ARBA" id="ARBA00022806"/>
    </source>
</evidence>
<dbReference type="GO" id="GO:0005737">
    <property type="term" value="C:cytoplasm"/>
    <property type="evidence" value="ECO:0007669"/>
    <property type="project" value="TreeGrafter"/>
</dbReference>
<accession>A0A183B4Y2</accession>
<dbReference type="NCBIfam" id="TIGR00614">
    <property type="entry name" value="recQ_fam"/>
    <property type="match status" value="1"/>
</dbReference>
<dbReference type="GO" id="GO:0000724">
    <property type="term" value="P:double-strand break repair via homologous recombination"/>
    <property type="evidence" value="ECO:0007669"/>
    <property type="project" value="TreeGrafter"/>
</dbReference>
<dbReference type="GO" id="GO:0005634">
    <property type="term" value="C:nucleus"/>
    <property type="evidence" value="ECO:0007669"/>
    <property type="project" value="UniProtKB-SubCell"/>
</dbReference>
<comment type="catalytic activity">
    <reaction evidence="9">
        <text>ATP + H2O = ADP + phosphate + H(+)</text>
        <dbReference type="Rhea" id="RHEA:13065"/>
        <dbReference type="ChEBI" id="CHEBI:15377"/>
        <dbReference type="ChEBI" id="CHEBI:15378"/>
        <dbReference type="ChEBI" id="CHEBI:30616"/>
        <dbReference type="ChEBI" id="CHEBI:43474"/>
        <dbReference type="ChEBI" id="CHEBI:456216"/>
    </reaction>
</comment>
<dbReference type="InterPro" id="IPR036388">
    <property type="entry name" value="WH-like_DNA-bd_sf"/>
</dbReference>
<evidence type="ECO:0000256" key="1">
    <source>
        <dbReference type="ARBA" id="ARBA00004123"/>
    </source>
</evidence>
<dbReference type="PROSITE" id="PS51194">
    <property type="entry name" value="HELICASE_CTER"/>
    <property type="match status" value="1"/>
</dbReference>
<evidence type="ECO:0000256" key="6">
    <source>
        <dbReference type="ARBA" id="ARBA00023235"/>
    </source>
</evidence>
<dbReference type="AlphaFoldDB" id="A0A183B4Y2"/>
<dbReference type="InterPro" id="IPR032284">
    <property type="entry name" value="RecQ_Zn-bd"/>
</dbReference>
<keyword evidence="3 9" id="KW-0378">Hydrolase</keyword>
<dbReference type="InterPro" id="IPR001650">
    <property type="entry name" value="Helicase_C-like"/>
</dbReference>
<dbReference type="GO" id="GO:0005524">
    <property type="term" value="F:ATP binding"/>
    <property type="evidence" value="ECO:0007669"/>
    <property type="project" value="UniProtKB-KW"/>
</dbReference>
<keyword evidence="9" id="KW-0067">ATP-binding</keyword>
<dbReference type="Pfam" id="PF00271">
    <property type="entry name" value="Helicase_C"/>
    <property type="match status" value="1"/>
</dbReference>
<protein>
    <recommendedName>
        <fullName evidence="9">ATP-dependent DNA helicase</fullName>
        <ecNumber evidence="9">5.6.2.4</ecNumber>
    </recommendedName>
</protein>
<reference evidence="11" key="1">
    <citation type="submission" date="2016-06" db="UniProtKB">
        <authorList>
            <consortium name="WormBaseParasite"/>
        </authorList>
    </citation>
    <scope>IDENTIFICATION</scope>
</reference>
<evidence type="ECO:0000313" key="11">
    <source>
        <dbReference type="WBParaSite" id="ECPE_0001430701-mRNA-1"/>
    </source>
</evidence>
<evidence type="ECO:0000259" key="10">
    <source>
        <dbReference type="PROSITE" id="PS51194"/>
    </source>
</evidence>
<evidence type="ECO:0000256" key="5">
    <source>
        <dbReference type="ARBA" id="ARBA00023125"/>
    </source>
</evidence>
<sequence>LSILRTNYPKVPMMAMTATATPRVREDILHQLKMTNTKWFIQSFNRSNLKFEVRPKKLKSCTKEIIEVIHTEFPKRSGIVYCLSRRECDLVADELRKAGLAASAYHAGMTDAQRRKVQEAWIQEDKCKIVCATIAFGMGIDKPDVRFVIHHSLPKSIEGYYQEAGRSGRDGLPSTCILYYHWHDVVRLRKLIQGRFLAAISPYDHDDDEDDAAAAADDDTDADAAADDDQVVQYNIFSGHWDGPGVSTYATIQLHEEALFRMVSYCENQIDCRRKQILSHFGEAFDPSECGLVVGCMCDNCLQADRRRLEKRDVTEDAMRIVRAVDGFVHIRRNVTINYCIDLFRGEFVWFTYSF</sequence>
<evidence type="ECO:0000256" key="3">
    <source>
        <dbReference type="ARBA" id="ARBA00022801"/>
    </source>
</evidence>
<keyword evidence="7 9" id="KW-0539">Nucleus</keyword>
<keyword evidence="4 9" id="KW-0347">Helicase</keyword>
<comment type="catalytic activity">
    <reaction evidence="8 9">
        <text>Couples ATP hydrolysis with the unwinding of duplex DNA by translocating in the 3'-5' direction.</text>
        <dbReference type="EC" id="5.6.2.4"/>
    </reaction>
</comment>
<dbReference type="WBParaSite" id="ECPE_0001430701-mRNA-1">
    <property type="protein sequence ID" value="ECPE_0001430701-mRNA-1"/>
    <property type="gene ID" value="ECPE_0001430701"/>
</dbReference>
<evidence type="ECO:0000256" key="8">
    <source>
        <dbReference type="ARBA" id="ARBA00034617"/>
    </source>
</evidence>
<dbReference type="CDD" id="cd18794">
    <property type="entry name" value="SF2_C_RecQ"/>
    <property type="match status" value="1"/>
</dbReference>
<dbReference type="GO" id="GO:0043138">
    <property type="term" value="F:3'-5' DNA helicase activity"/>
    <property type="evidence" value="ECO:0007669"/>
    <property type="project" value="UniProtKB-EC"/>
</dbReference>